<proteinExistence type="predicted"/>
<evidence type="ECO:0000313" key="2">
    <source>
        <dbReference type="Proteomes" id="UP001595764"/>
    </source>
</evidence>
<dbReference type="Pfam" id="PF14103">
    <property type="entry name" value="DUF4276"/>
    <property type="match status" value="1"/>
</dbReference>
<comment type="caution">
    <text evidence="1">The sequence shown here is derived from an EMBL/GenBank/DDBJ whole genome shotgun (WGS) entry which is preliminary data.</text>
</comment>
<dbReference type="RefSeq" id="WP_377876494.1">
    <property type="nucleotide sequence ID" value="NZ_JBHMAY010000097.1"/>
</dbReference>
<organism evidence="1 2">
    <name type="scientific">Amycolatopsis halotolerans</name>
    <dbReference type="NCBI Taxonomy" id="330083"/>
    <lineage>
        <taxon>Bacteria</taxon>
        <taxon>Bacillati</taxon>
        <taxon>Actinomycetota</taxon>
        <taxon>Actinomycetes</taxon>
        <taxon>Pseudonocardiales</taxon>
        <taxon>Pseudonocardiaceae</taxon>
        <taxon>Amycolatopsis</taxon>
    </lineage>
</organism>
<keyword evidence="2" id="KW-1185">Reference proteome</keyword>
<dbReference type="InterPro" id="IPR025455">
    <property type="entry name" value="DUF4276"/>
</dbReference>
<evidence type="ECO:0000313" key="1">
    <source>
        <dbReference type="EMBL" id="MFC3514521.1"/>
    </source>
</evidence>
<dbReference type="EMBL" id="JBHRWI010000041">
    <property type="protein sequence ID" value="MFC3514521.1"/>
    <property type="molecule type" value="Genomic_DNA"/>
</dbReference>
<sequence>MTDPNRLHLLVEGQSELTVAQELLVDHLREAGWATVTVSVVRTQTSSVTHRGGVSSWAKIHREIQYLLGQKSLTALTTIFDFYGFPADAPGVSDLPAGPAGRQVEHVEREIAAAVPDRRFLPHLVLHELESWVFAAAEQLSELRGEPHLAEQLRADCDAAGGPELVNGGAKTAPSKRLLRYCAGYQKVIEGPLAIAELGVAGLKSRCPHFDAWLSKLEEQAKR</sequence>
<reference evidence="2" key="1">
    <citation type="journal article" date="2019" name="Int. J. Syst. Evol. Microbiol.">
        <title>The Global Catalogue of Microorganisms (GCM) 10K type strain sequencing project: providing services to taxonomists for standard genome sequencing and annotation.</title>
        <authorList>
            <consortium name="The Broad Institute Genomics Platform"/>
            <consortium name="The Broad Institute Genome Sequencing Center for Infectious Disease"/>
            <person name="Wu L."/>
            <person name="Ma J."/>
        </authorList>
    </citation>
    <scope>NUCLEOTIDE SEQUENCE [LARGE SCALE GENOMIC DNA]</scope>
    <source>
        <strain evidence="2">CGMCC 4.7682</strain>
    </source>
</reference>
<name>A0ABV7QR82_9PSEU</name>
<gene>
    <name evidence="1" type="ORF">ACFORO_30430</name>
</gene>
<accession>A0ABV7QR82</accession>
<protein>
    <submittedName>
        <fullName evidence="1">DUF4276 family protein</fullName>
    </submittedName>
</protein>
<dbReference type="Proteomes" id="UP001595764">
    <property type="component" value="Unassembled WGS sequence"/>
</dbReference>